<keyword evidence="5" id="KW-0539">Nucleus</keyword>
<dbReference type="GO" id="GO:0005634">
    <property type="term" value="C:nucleus"/>
    <property type="evidence" value="ECO:0007669"/>
    <property type="project" value="UniProtKB-SubCell"/>
</dbReference>
<gene>
    <name evidence="6" type="ORF">EXIGLDRAFT_618269</name>
</gene>
<keyword evidence="2" id="KW-0479">Metal-binding</keyword>
<keyword evidence="3" id="KW-0863">Zinc-finger</keyword>
<evidence type="ECO:0008006" key="8">
    <source>
        <dbReference type="Google" id="ProtNLM"/>
    </source>
</evidence>
<dbReference type="STRING" id="1314781.A0A166A7Z5"/>
<keyword evidence="4" id="KW-0862">Zinc</keyword>
<dbReference type="InParanoid" id="A0A166A7Z5"/>
<accession>A0A166A7Z5</accession>
<evidence type="ECO:0000256" key="4">
    <source>
        <dbReference type="ARBA" id="ARBA00022833"/>
    </source>
</evidence>
<evidence type="ECO:0000256" key="2">
    <source>
        <dbReference type="ARBA" id="ARBA00022723"/>
    </source>
</evidence>
<dbReference type="PANTHER" id="PTHR46481">
    <property type="entry name" value="ZINC FINGER BED DOMAIN-CONTAINING PROTEIN 4"/>
    <property type="match status" value="1"/>
</dbReference>
<dbReference type="InterPro" id="IPR012337">
    <property type="entry name" value="RNaseH-like_sf"/>
</dbReference>
<evidence type="ECO:0000256" key="5">
    <source>
        <dbReference type="ARBA" id="ARBA00023242"/>
    </source>
</evidence>
<dbReference type="OrthoDB" id="3252425at2759"/>
<proteinExistence type="predicted"/>
<evidence type="ECO:0000313" key="7">
    <source>
        <dbReference type="Proteomes" id="UP000077266"/>
    </source>
</evidence>
<comment type="subcellular location">
    <subcellularLocation>
        <location evidence="1">Nucleus</location>
    </subcellularLocation>
</comment>
<reference evidence="6 7" key="1">
    <citation type="journal article" date="2016" name="Mol. Biol. Evol.">
        <title>Comparative Genomics of Early-Diverging Mushroom-Forming Fungi Provides Insights into the Origins of Lignocellulose Decay Capabilities.</title>
        <authorList>
            <person name="Nagy L.G."/>
            <person name="Riley R."/>
            <person name="Tritt A."/>
            <person name="Adam C."/>
            <person name="Daum C."/>
            <person name="Floudas D."/>
            <person name="Sun H."/>
            <person name="Yadav J.S."/>
            <person name="Pangilinan J."/>
            <person name="Larsson K.H."/>
            <person name="Matsuura K."/>
            <person name="Barry K."/>
            <person name="Labutti K."/>
            <person name="Kuo R."/>
            <person name="Ohm R.A."/>
            <person name="Bhattacharya S.S."/>
            <person name="Shirouzu T."/>
            <person name="Yoshinaga Y."/>
            <person name="Martin F.M."/>
            <person name="Grigoriev I.V."/>
            <person name="Hibbett D.S."/>
        </authorList>
    </citation>
    <scope>NUCLEOTIDE SEQUENCE [LARGE SCALE GENOMIC DNA]</scope>
    <source>
        <strain evidence="6 7">HHB12029</strain>
    </source>
</reference>
<dbReference type="PANTHER" id="PTHR46481:SF10">
    <property type="entry name" value="ZINC FINGER BED DOMAIN-CONTAINING PROTEIN 39"/>
    <property type="match status" value="1"/>
</dbReference>
<dbReference type="EMBL" id="KV426074">
    <property type="protein sequence ID" value="KZV89379.1"/>
    <property type="molecule type" value="Genomic_DNA"/>
</dbReference>
<evidence type="ECO:0000256" key="3">
    <source>
        <dbReference type="ARBA" id="ARBA00022771"/>
    </source>
</evidence>
<keyword evidence="7" id="KW-1185">Reference proteome</keyword>
<name>A0A166A7Z5_EXIGL</name>
<dbReference type="Proteomes" id="UP000077266">
    <property type="component" value="Unassembled WGS sequence"/>
</dbReference>
<dbReference type="AlphaFoldDB" id="A0A166A7Z5"/>
<feature type="non-terminal residue" evidence="6">
    <location>
        <position position="221"/>
    </location>
</feature>
<sequence length="221" mass="25775">MIHDEDVLPVRKALIKVRNLPPSPTLALDALCQIRKIAYKVLFSSTKLLPRWKELCEDSKLKVRKLLRDIRTRWNSTYDMLELAIEYRKVVDAITADRDMKLREYELTALEWTTLEQLADILKDATLFFSRKDTPSLAMVIPAMDHIEAVFASEAVDKTYNNAIRSSLAMARRTLNRYYSKTDMSETYRIAMGARYLAFTASRLTHTTTVLHPRHKLQYFR</sequence>
<organism evidence="6 7">
    <name type="scientific">Exidia glandulosa HHB12029</name>
    <dbReference type="NCBI Taxonomy" id="1314781"/>
    <lineage>
        <taxon>Eukaryota</taxon>
        <taxon>Fungi</taxon>
        <taxon>Dikarya</taxon>
        <taxon>Basidiomycota</taxon>
        <taxon>Agaricomycotina</taxon>
        <taxon>Agaricomycetes</taxon>
        <taxon>Auriculariales</taxon>
        <taxon>Exidiaceae</taxon>
        <taxon>Exidia</taxon>
    </lineage>
</organism>
<dbReference type="InterPro" id="IPR052035">
    <property type="entry name" value="ZnF_BED_domain_contain"/>
</dbReference>
<dbReference type="SUPFAM" id="SSF53098">
    <property type="entry name" value="Ribonuclease H-like"/>
    <property type="match status" value="1"/>
</dbReference>
<evidence type="ECO:0000256" key="1">
    <source>
        <dbReference type="ARBA" id="ARBA00004123"/>
    </source>
</evidence>
<evidence type="ECO:0000313" key="6">
    <source>
        <dbReference type="EMBL" id="KZV89379.1"/>
    </source>
</evidence>
<dbReference type="GO" id="GO:0008270">
    <property type="term" value="F:zinc ion binding"/>
    <property type="evidence" value="ECO:0007669"/>
    <property type="project" value="UniProtKB-KW"/>
</dbReference>
<protein>
    <recommendedName>
        <fullName evidence="8">HAT C-terminal dimerisation domain-containing protein</fullName>
    </recommendedName>
</protein>